<evidence type="ECO:0000313" key="2">
    <source>
        <dbReference type="EMBL" id="KAK3297829.1"/>
    </source>
</evidence>
<dbReference type="PANTHER" id="PTHR33112:SF16">
    <property type="entry name" value="HETEROKARYON INCOMPATIBILITY DOMAIN-CONTAINING PROTEIN"/>
    <property type="match status" value="1"/>
</dbReference>
<dbReference type="GeneID" id="87835092"/>
<evidence type="ECO:0000313" key="3">
    <source>
        <dbReference type="Proteomes" id="UP001278766"/>
    </source>
</evidence>
<comment type="caution">
    <text evidence="2">The sequence shown here is derived from an EMBL/GenBank/DDBJ whole genome shotgun (WGS) entry which is preliminary data.</text>
</comment>
<feature type="domain" description="Heterokaryon incompatibility" evidence="1">
    <location>
        <begin position="275"/>
        <end position="425"/>
    </location>
</feature>
<gene>
    <name evidence="2" type="ORF">B0H64DRAFT_132361</name>
</gene>
<keyword evidence="3" id="KW-1185">Reference proteome</keyword>
<sequence length="789" mass="88077">MRMTCIGCQALRHGKNPLLVTTRHDPRKTHFQLLFSVTPPPHPNTILVVYGENVSSRVFHLVNSMGIKMICHRCQQMAKHYLDRQHSSDAFYLHDDTASFLSSIDRGCPVCTQISGVLMGNGVEFRDGGEPKGLATSGKINAQRRSLVLSKGSDSPSVRVWLELKLERPSTGENADDLNSSGNVTTFTLSATFNHETPEECFPRGAPDSTEAMDTGDEAVLNLLAWWVARCDESHNCGQGRDAEPAFVPPRLLKLDEDLCRLIDTSTTTAPTGPYIALSYRWGANPSHLVLATTNLTQLIEGIEYSSLPKTFQDAVAVARRLNIRYLWVDSLCILQSGDGHADDWAKHVPSMGAIYENCFLNIAAADAPDADGGCFYRRAPETLQRPVIQTQYKEETETFEFVNRDIQGRVGLFPLNERAWVYQERLLAPRTVHFSRYQIFWECRGVAAASECFPRGIPHFYLGDEPDDEAQAPPYSLEDTALDEAAEAATSQPTGNNTSTIFQSWEEIVRGYNKTTLTRPEDKLAAIAGVAKRVATKANDEYVAGIFRSQLPLGLCWATGAPLWDQSGTSRGRSFEGPYRAPSWSWASTEGELTFPRDPRFDEYRVALREESVILRFAVWLFEVRDGAVSRGKRAVVRELFRKRRGPQVADVLGVVIDPVTEGEPFGRIRFASLRLRGPLSKHKIKAATFESCWKPTLEDGPFLLDLEVDWDQEGEIGLDFVYVLILHYVETGFLQRVVQGLVLDPVGDDVHILGGAQHYRRIGSFQSSSVKADWGRLKVYANEVVLI</sequence>
<protein>
    <submittedName>
        <fullName evidence="2">Heterokaryon incompatibility protein-domain-containing protein</fullName>
    </submittedName>
</protein>
<evidence type="ECO:0000259" key="1">
    <source>
        <dbReference type="Pfam" id="PF06985"/>
    </source>
</evidence>
<dbReference type="Proteomes" id="UP001278766">
    <property type="component" value="Unassembled WGS sequence"/>
</dbReference>
<reference evidence="2" key="1">
    <citation type="journal article" date="2023" name="Mol. Phylogenet. Evol.">
        <title>Genome-scale phylogeny and comparative genomics of the fungal order Sordariales.</title>
        <authorList>
            <person name="Hensen N."/>
            <person name="Bonometti L."/>
            <person name="Westerberg I."/>
            <person name="Brannstrom I.O."/>
            <person name="Guillou S."/>
            <person name="Cros-Aarteil S."/>
            <person name="Calhoun S."/>
            <person name="Haridas S."/>
            <person name="Kuo A."/>
            <person name="Mondo S."/>
            <person name="Pangilinan J."/>
            <person name="Riley R."/>
            <person name="LaButti K."/>
            <person name="Andreopoulos B."/>
            <person name="Lipzen A."/>
            <person name="Chen C."/>
            <person name="Yan M."/>
            <person name="Daum C."/>
            <person name="Ng V."/>
            <person name="Clum A."/>
            <person name="Steindorff A."/>
            <person name="Ohm R.A."/>
            <person name="Martin F."/>
            <person name="Silar P."/>
            <person name="Natvig D.O."/>
            <person name="Lalanne C."/>
            <person name="Gautier V."/>
            <person name="Ament-Velasquez S.L."/>
            <person name="Kruys A."/>
            <person name="Hutchinson M.I."/>
            <person name="Powell A.J."/>
            <person name="Barry K."/>
            <person name="Miller A.N."/>
            <person name="Grigoriev I.V."/>
            <person name="Debuchy R."/>
            <person name="Gladieux P."/>
            <person name="Hiltunen Thoren M."/>
            <person name="Johannesson H."/>
        </authorList>
    </citation>
    <scope>NUCLEOTIDE SEQUENCE</scope>
    <source>
        <strain evidence="2">CBS 168.71</strain>
    </source>
</reference>
<dbReference type="AlphaFoldDB" id="A0AAE0LUZ1"/>
<name>A0AAE0LUZ1_9PEZI</name>
<dbReference type="Pfam" id="PF06985">
    <property type="entry name" value="HET"/>
    <property type="match status" value="1"/>
</dbReference>
<accession>A0AAE0LUZ1</accession>
<proteinExistence type="predicted"/>
<dbReference type="PANTHER" id="PTHR33112">
    <property type="entry name" value="DOMAIN PROTEIN, PUTATIVE-RELATED"/>
    <property type="match status" value="1"/>
</dbReference>
<dbReference type="InterPro" id="IPR010730">
    <property type="entry name" value="HET"/>
</dbReference>
<organism evidence="2 3">
    <name type="scientific">Chaetomium fimeti</name>
    <dbReference type="NCBI Taxonomy" id="1854472"/>
    <lineage>
        <taxon>Eukaryota</taxon>
        <taxon>Fungi</taxon>
        <taxon>Dikarya</taxon>
        <taxon>Ascomycota</taxon>
        <taxon>Pezizomycotina</taxon>
        <taxon>Sordariomycetes</taxon>
        <taxon>Sordariomycetidae</taxon>
        <taxon>Sordariales</taxon>
        <taxon>Chaetomiaceae</taxon>
        <taxon>Chaetomium</taxon>
    </lineage>
</organism>
<reference evidence="2" key="2">
    <citation type="submission" date="2023-06" db="EMBL/GenBank/DDBJ databases">
        <authorList>
            <consortium name="Lawrence Berkeley National Laboratory"/>
            <person name="Haridas S."/>
            <person name="Hensen N."/>
            <person name="Bonometti L."/>
            <person name="Westerberg I."/>
            <person name="Brannstrom I.O."/>
            <person name="Guillou S."/>
            <person name="Cros-Aarteil S."/>
            <person name="Calhoun S."/>
            <person name="Kuo A."/>
            <person name="Mondo S."/>
            <person name="Pangilinan J."/>
            <person name="Riley R."/>
            <person name="Labutti K."/>
            <person name="Andreopoulos B."/>
            <person name="Lipzen A."/>
            <person name="Chen C."/>
            <person name="Yanf M."/>
            <person name="Daum C."/>
            <person name="Ng V."/>
            <person name="Clum A."/>
            <person name="Steindorff A."/>
            <person name="Ohm R."/>
            <person name="Martin F."/>
            <person name="Silar P."/>
            <person name="Natvig D."/>
            <person name="Lalanne C."/>
            <person name="Gautier V."/>
            <person name="Ament-Velasquez S.L."/>
            <person name="Kruys A."/>
            <person name="Hutchinson M.I."/>
            <person name="Powell A.J."/>
            <person name="Barry K."/>
            <person name="Miller A.N."/>
            <person name="Grigoriev I.V."/>
            <person name="Debuchy R."/>
            <person name="Gladieux P."/>
            <person name="Thoren M.H."/>
            <person name="Johannesson H."/>
        </authorList>
    </citation>
    <scope>NUCLEOTIDE SEQUENCE</scope>
    <source>
        <strain evidence="2">CBS 168.71</strain>
    </source>
</reference>
<dbReference type="RefSeq" id="XP_062661343.1">
    <property type="nucleotide sequence ID" value="XM_062798144.1"/>
</dbReference>
<dbReference type="EMBL" id="JAUEPN010000003">
    <property type="protein sequence ID" value="KAK3297829.1"/>
    <property type="molecule type" value="Genomic_DNA"/>
</dbReference>